<evidence type="ECO:0000313" key="3">
    <source>
        <dbReference type="Proteomes" id="UP001202674"/>
    </source>
</evidence>
<dbReference type="InterPro" id="IPR014729">
    <property type="entry name" value="Rossmann-like_a/b/a_fold"/>
</dbReference>
<keyword evidence="3" id="KW-1185">Reference proteome</keyword>
<evidence type="ECO:0000313" key="2">
    <source>
        <dbReference type="EMBL" id="MCL9814062.1"/>
    </source>
</evidence>
<dbReference type="AlphaFoldDB" id="A0AAE3K558"/>
<proteinExistence type="predicted"/>
<organism evidence="2 3">
    <name type="scientific">Natranaeroarchaeum aerophilus</name>
    <dbReference type="NCBI Taxonomy" id="2917711"/>
    <lineage>
        <taxon>Archaea</taxon>
        <taxon>Methanobacteriati</taxon>
        <taxon>Methanobacteriota</taxon>
        <taxon>Stenosarchaea group</taxon>
        <taxon>Halobacteria</taxon>
        <taxon>Halobacteriales</taxon>
        <taxon>Natronoarchaeaceae</taxon>
        <taxon>Natranaeroarchaeum</taxon>
    </lineage>
</organism>
<protein>
    <submittedName>
        <fullName evidence="2">Universal stress protein</fullName>
    </submittedName>
</protein>
<feature type="domain" description="UspA" evidence="1">
    <location>
        <begin position="2"/>
        <end position="132"/>
    </location>
</feature>
<sequence length="140" mass="15231">MTVLVAVADDEVSAGVVDVASKLGLCLDEDLYVVHLTENEYANAHERQVRDDLREQFEGKDVTFEVAIEHVNRSGLRTSAAVGRQLADLADDVSINHVVIGHRSKSWLGKFTEGHTALVVADGVEVPVTVVPEDLDRSVL</sequence>
<accession>A0AAE3K558</accession>
<dbReference type="Proteomes" id="UP001202674">
    <property type="component" value="Unassembled WGS sequence"/>
</dbReference>
<reference evidence="2 3" key="1">
    <citation type="journal article" date="2022" name="Syst. Appl. Microbiol.">
        <title>Natronocalculus amylovorans gen. nov., sp. nov., and Natranaeroarchaeum aerophilus sp. nov., dominant culturable amylolytic natronoarchaea from hypersaline soda lakes in southwestern Siberia.</title>
        <authorList>
            <person name="Sorokin D.Y."/>
            <person name="Elcheninov A.G."/>
            <person name="Khizhniak T.V."/>
            <person name="Koenen M."/>
            <person name="Bale N.J."/>
            <person name="Damste J.S.S."/>
            <person name="Kublanov I.V."/>
        </authorList>
    </citation>
    <scope>NUCLEOTIDE SEQUENCE [LARGE SCALE GENOMIC DNA]</scope>
    <source>
        <strain evidence="2 3">AArc-St1-1</strain>
    </source>
</reference>
<dbReference type="SUPFAM" id="SSF52402">
    <property type="entry name" value="Adenine nucleotide alpha hydrolases-like"/>
    <property type="match status" value="1"/>
</dbReference>
<dbReference type="RefSeq" id="WP_250596879.1">
    <property type="nucleotide sequence ID" value="NZ_JAKRVY010000005.1"/>
</dbReference>
<gene>
    <name evidence="2" type="ORF">AArcSt11_10400</name>
</gene>
<dbReference type="EMBL" id="JAKRVY010000005">
    <property type="protein sequence ID" value="MCL9814062.1"/>
    <property type="molecule type" value="Genomic_DNA"/>
</dbReference>
<comment type="caution">
    <text evidence="2">The sequence shown here is derived from an EMBL/GenBank/DDBJ whole genome shotgun (WGS) entry which is preliminary data.</text>
</comment>
<dbReference type="Gene3D" id="3.40.50.620">
    <property type="entry name" value="HUPs"/>
    <property type="match status" value="1"/>
</dbReference>
<evidence type="ECO:0000259" key="1">
    <source>
        <dbReference type="Pfam" id="PF00582"/>
    </source>
</evidence>
<name>A0AAE3K558_9EURY</name>
<dbReference type="Pfam" id="PF00582">
    <property type="entry name" value="Usp"/>
    <property type="match status" value="1"/>
</dbReference>
<dbReference type="InterPro" id="IPR006016">
    <property type="entry name" value="UspA"/>
</dbReference>